<dbReference type="InterPro" id="IPR004580">
    <property type="entry name" value="Rad18_fungi"/>
</dbReference>
<evidence type="ECO:0000256" key="16">
    <source>
        <dbReference type="ARBA" id="ARBA00031783"/>
    </source>
</evidence>
<evidence type="ECO:0000259" key="23">
    <source>
        <dbReference type="PROSITE" id="PS51908"/>
    </source>
</evidence>
<evidence type="ECO:0000256" key="18">
    <source>
        <dbReference type="PROSITE-ProRule" id="PRU01256"/>
    </source>
</evidence>
<keyword evidence="12 19" id="KW-0862">Zinc</keyword>
<dbReference type="PROSITE" id="PS50800">
    <property type="entry name" value="SAP"/>
    <property type="match status" value="1"/>
</dbReference>
<evidence type="ECO:0000259" key="22">
    <source>
        <dbReference type="PROSITE" id="PS50800"/>
    </source>
</evidence>
<evidence type="ECO:0000256" key="12">
    <source>
        <dbReference type="ARBA" id="ARBA00022833"/>
    </source>
</evidence>
<dbReference type="PROSITE" id="PS00518">
    <property type="entry name" value="ZF_RING_1"/>
    <property type="match status" value="1"/>
</dbReference>
<keyword evidence="10 17" id="KW-0863">Zinc-finger</keyword>
<accession>A0ABR1YQH5</accession>
<dbReference type="InterPro" id="IPR006642">
    <property type="entry name" value="Rad18_UBZ4"/>
</dbReference>
<dbReference type="NCBIfam" id="TIGR00599">
    <property type="entry name" value="rad18"/>
    <property type="match status" value="1"/>
</dbReference>
<comment type="caution">
    <text evidence="24">The sequence shown here is derived from an EMBL/GenBank/DDBJ whole genome shotgun (WGS) entry which is preliminary data.</text>
</comment>
<evidence type="ECO:0000256" key="8">
    <source>
        <dbReference type="ARBA" id="ARBA00022723"/>
    </source>
</evidence>
<dbReference type="InterPro" id="IPR039577">
    <property type="entry name" value="Rad18"/>
</dbReference>
<evidence type="ECO:0000256" key="17">
    <source>
        <dbReference type="PROSITE-ProRule" id="PRU00175"/>
    </source>
</evidence>
<evidence type="ECO:0000256" key="13">
    <source>
        <dbReference type="ARBA" id="ARBA00023125"/>
    </source>
</evidence>
<comment type="subunit">
    <text evidence="19">Interacts with E2 UBC2, forming a complex with ubiquitin ligase activity.</text>
</comment>
<keyword evidence="15 19" id="KW-0539">Nucleus</keyword>
<keyword evidence="8 19" id="KW-0479">Metal-binding</keyword>
<feature type="compositionally biased region" description="Low complexity" evidence="20">
    <location>
        <begin position="364"/>
        <end position="384"/>
    </location>
</feature>
<evidence type="ECO:0000256" key="1">
    <source>
        <dbReference type="ARBA" id="ARBA00000900"/>
    </source>
</evidence>
<comment type="function">
    <text evidence="19">E3 RING-finger protein, member of the UBC2/RAD6 epistasis group. Associates to the E2 ubiquitin conjugating enzyme UBC2/RAD6 to form the UBC2-RAD18 ubiquitin ligase complex involved in postreplicative repair (PRR) of damaged DNA.</text>
</comment>
<dbReference type="SMART" id="SM00184">
    <property type="entry name" value="RING"/>
    <property type="match status" value="1"/>
</dbReference>
<keyword evidence="14 18" id="KW-0234">DNA repair</keyword>
<proteinExistence type="inferred from homology"/>
<feature type="compositionally biased region" description="Acidic residues" evidence="20">
    <location>
        <begin position="156"/>
        <end position="170"/>
    </location>
</feature>
<dbReference type="EMBL" id="JBBWRZ010000005">
    <property type="protein sequence ID" value="KAK8235701.1"/>
    <property type="molecule type" value="Genomic_DNA"/>
</dbReference>
<protein>
    <recommendedName>
        <fullName evidence="6 19">Postreplication repair E3 ubiquitin-protein ligase RAD18</fullName>
        <ecNumber evidence="5 19">2.3.2.27</ecNumber>
    </recommendedName>
    <alternativeName>
        <fullName evidence="16 19">RING-type E3 ubiquitin transferase RAD18</fullName>
    </alternativeName>
</protein>
<dbReference type="Pfam" id="PF13923">
    <property type="entry name" value="zf-C3HC4_2"/>
    <property type="match status" value="1"/>
</dbReference>
<feature type="region of interest" description="Disordered" evidence="20">
    <location>
        <begin position="307"/>
        <end position="329"/>
    </location>
</feature>
<sequence>MDAGADAPSDSTDWLSTALPGFAQLENALRCQVCKDLFNTPMITSCSHTFCSLCIRRCFAHDSKCPTCRTNGSDSKLRRNWTAQEMVDVWQGTRQKALDLARGMGEPEQGPKTKKRKLEVPDSEGEDEIEDEDDRPRRKTRSSARQSRAQTRDPEIIELEDSEHEEEAEPNDGLVACPMCNRRMKEEAVFPHLDKCTGPQPTTRSTRNSDRSRTSTDSPHFPQQHALGARASSMANNPPPTRLPQLTYSLFTETKLRKKLKELGIPNTGPRALLVRRHTEWINLWNANCDSTRPLSKRQLLSELQNWERSQGGGQSQGGLVGRGSGDVMDKEFQRDGWAETNKGQYDDLIAQARSRIKRDKEAAAAAAAENQQGEDAGQGAAENQPEKDAQQEERENKEHEAETREIVGQREETEAQGLNGTGNEQQVPSSHEYGIPNPPPVEPISPQLQSTQEPAPPFPSDAIDSVRAKVDQTSLHSSQLDQTINDTAVNATPTLPPWHDVDDAPVDATAPLPLWHDLVDNAPVDDAPVDDAPEVPAPVEDAVMTDVPPVEPVSIPTSASAPDPPPAGTE</sequence>
<organism evidence="24 25">
    <name type="scientific">Phyllosticta capitalensis</name>
    <dbReference type="NCBI Taxonomy" id="121624"/>
    <lineage>
        <taxon>Eukaryota</taxon>
        <taxon>Fungi</taxon>
        <taxon>Dikarya</taxon>
        <taxon>Ascomycota</taxon>
        <taxon>Pezizomycotina</taxon>
        <taxon>Dothideomycetes</taxon>
        <taxon>Dothideomycetes incertae sedis</taxon>
        <taxon>Botryosphaeriales</taxon>
        <taxon>Phyllostictaceae</taxon>
        <taxon>Phyllosticta</taxon>
    </lineage>
</organism>
<feature type="compositionally biased region" description="Basic and acidic residues" evidence="20">
    <location>
        <begin position="385"/>
        <end position="414"/>
    </location>
</feature>
<evidence type="ECO:0000313" key="25">
    <source>
        <dbReference type="Proteomes" id="UP001492380"/>
    </source>
</evidence>
<dbReference type="InterPro" id="IPR013083">
    <property type="entry name" value="Znf_RING/FYVE/PHD"/>
</dbReference>
<feature type="region of interest" description="Disordered" evidence="20">
    <location>
        <begin position="361"/>
        <end position="465"/>
    </location>
</feature>
<dbReference type="EC" id="2.3.2.27" evidence="5 19"/>
<keyword evidence="25" id="KW-1185">Reference proteome</keyword>
<dbReference type="InterPro" id="IPR001841">
    <property type="entry name" value="Znf_RING"/>
</dbReference>
<keyword evidence="13 19" id="KW-0238">DNA-binding</keyword>
<evidence type="ECO:0000256" key="19">
    <source>
        <dbReference type="RuleBase" id="RU368093"/>
    </source>
</evidence>
<evidence type="ECO:0000256" key="15">
    <source>
        <dbReference type="ARBA" id="ARBA00023242"/>
    </source>
</evidence>
<dbReference type="SMART" id="SM00734">
    <property type="entry name" value="ZnF_Rad18"/>
    <property type="match status" value="1"/>
</dbReference>
<dbReference type="PANTHER" id="PTHR14134">
    <property type="entry name" value="E3 UBIQUITIN-PROTEIN LIGASE RAD18"/>
    <property type="match status" value="1"/>
</dbReference>
<feature type="compositionally biased region" description="Polar residues" evidence="20">
    <location>
        <begin position="417"/>
        <end position="430"/>
    </location>
</feature>
<feature type="domain" description="SAP" evidence="22">
    <location>
        <begin position="248"/>
        <end position="282"/>
    </location>
</feature>
<dbReference type="InterPro" id="IPR003034">
    <property type="entry name" value="SAP_dom"/>
</dbReference>
<dbReference type="InterPro" id="IPR017907">
    <property type="entry name" value="Znf_RING_CS"/>
</dbReference>
<comment type="similarity">
    <text evidence="4 19">Belongs to the RAD18 family.</text>
</comment>
<evidence type="ECO:0000256" key="7">
    <source>
        <dbReference type="ARBA" id="ARBA00022679"/>
    </source>
</evidence>
<gene>
    <name evidence="24" type="ORF">HDK90DRAFT_253745</name>
</gene>
<feature type="region of interest" description="Disordered" evidence="20">
    <location>
        <begin position="102"/>
        <end position="173"/>
    </location>
</feature>
<comment type="pathway">
    <text evidence="3 19">Protein modification; protein ubiquitination.</text>
</comment>
<dbReference type="Gene3D" id="3.30.40.10">
    <property type="entry name" value="Zinc/RING finger domain, C3HC4 (zinc finger)"/>
    <property type="match status" value="1"/>
</dbReference>
<dbReference type="SMART" id="SM00513">
    <property type="entry name" value="SAP"/>
    <property type="match status" value="1"/>
</dbReference>
<evidence type="ECO:0000313" key="24">
    <source>
        <dbReference type="EMBL" id="KAK8235701.1"/>
    </source>
</evidence>
<feature type="region of interest" description="Disordered" evidence="20">
    <location>
        <begin position="191"/>
        <end position="223"/>
    </location>
</feature>
<evidence type="ECO:0000256" key="5">
    <source>
        <dbReference type="ARBA" id="ARBA00012483"/>
    </source>
</evidence>
<dbReference type="Proteomes" id="UP001492380">
    <property type="component" value="Unassembled WGS sequence"/>
</dbReference>
<keyword evidence="7 19" id="KW-0808">Transferase</keyword>
<evidence type="ECO:0000259" key="21">
    <source>
        <dbReference type="PROSITE" id="PS50089"/>
    </source>
</evidence>
<dbReference type="Pfam" id="PF02037">
    <property type="entry name" value="SAP"/>
    <property type="match status" value="1"/>
</dbReference>
<keyword evidence="9 18" id="KW-0227">DNA damage</keyword>
<evidence type="ECO:0000256" key="20">
    <source>
        <dbReference type="SAM" id="MobiDB-lite"/>
    </source>
</evidence>
<comment type="subcellular location">
    <subcellularLocation>
        <location evidence="2 19">Nucleus</location>
    </subcellularLocation>
</comment>
<feature type="compositionally biased region" description="Acidic residues" evidence="20">
    <location>
        <begin position="121"/>
        <end position="133"/>
    </location>
</feature>
<evidence type="ECO:0000256" key="2">
    <source>
        <dbReference type="ARBA" id="ARBA00004123"/>
    </source>
</evidence>
<feature type="compositionally biased region" description="Gly residues" evidence="20">
    <location>
        <begin position="311"/>
        <end position="325"/>
    </location>
</feature>
<evidence type="ECO:0000256" key="6">
    <source>
        <dbReference type="ARBA" id="ARBA00015551"/>
    </source>
</evidence>
<evidence type="ECO:0000256" key="4">
    <source>
        <dbReference type="ARBA" id="ARBA00009506"/>
    </source>
</evidence>
<evidence type="ECO:0000256" key="3">
    <source>
        <dbReference type="ARBA" id="ARBA00004906"/>
    </source>
</evidence>
<dbReference type="PROSITE" id="PS51908">
    <property type="entry name" value="ZF_UBZ4"/>
    <property type="match status" value="1"/>
</dbReference>
<name>A0ABR1YQH5_9PEZI</name>
<reference evidence="24 25" key="1">
    <citation type="submission" date="2024-04" db="EMBL/GenBank/DDBJ databases">
        <title>Phyllosticta paracitricarpa is synonymous to the EU quarantine fungus P. citricarpa based on phylogenomic analyses.</title>
        <authorList>
            <consortium name="Lawrence Berkeley National Laboratory"/>
            <person name="Van Ingen-Buijs V.A."/>
            <person name="Van Westerhoven A.C."/>
            <person name="Haridas S."/>
            <person name="Skiadas P."/>
            <person name="Martin F."/>
            <person name="Groenewald J.Z."/>
            <person name="Crous P.W."/>
            <person name="Seidl M.F."/>
        </authorList>
    </citation>
    <scope>NUCLEOTIDE SEQUENCE [LARGE SCALE GENOMIC DNA]</scope>
    <source>
        <strain evidence="24 25">CBS 123374</strain>
    </source>
</reference>
<dbReference type="SUPFAM" id="SSF57850">
    <property type="entry name" value="RING/U-box"/>
    <property type="match status" value="1"/>
</dbReference>
<evidence type="ECO:0000256" key="9">
    <source>
        <dbReference type="ARBA" id="ARBA00022763"/>
    </source>
</evidence>
<evidence type="ECO:0000256" key="10">
    <source>
        <dbReference type="ARBA" id="ARBA00022771"/>
    </source>
</evidence>
<keyword evidence="11 19" id="KW-0833">Ubl conjugation pathway</keyword>
<evidence type="ECO:0000256" key="11">
    <source>
        <dbReference type="ARBA" id="ARBA00022786"/>
    </source>
</evidence>
<feature type="domain" description="UBZ4-type" evidence="23">
    <location>
        <begin position="174"/>
        <end position="201"/>
    </location>
</feature>
<dbReference type="PROSITE" id="PS50089">
    <property type="entry name" value="ZF_RING_2"/>
    <property type="match status" value="1"/>
</dbReference>
<feature type="region of interest" description="Disordered" evidence="20">
    <location>
        <begin position="548"/>
        <end position="571"/>
    </location>
</feature>
<comment type="catalytic activity">
    <reaction evidence="1 19">
        <text>S-ubiquitinyl-[E2 ubiquitin-conjugating enzyme]-L-cysteine + [acceptor protein]-L-lysine = [E2 ubiquitin-conjugating enzyme]-L-cysteine + N(6)-ubiquitinyl-[acceptor protein]-L-lysine.</text>
        <dbReference type="EC" id="2.3.2.27"/>
    </reaction>
</comment>
<feature type="domain" description="RING-type" evidence="21">
    <location>
        <begin position="31"/>
        <end position="69"/>
    </location>
</feature>
<dbReference type="PANTHER" id="PTHR14134:SF2">
    <property type="entry name" value="E3 UBIQUITIN-PROTEIN LIGASE RAD18"/>
    <property type="match status" value="1"/>
</dbReference>
<evidence type="ECO:0000256" key="14">
    <source>
        <dbReference type="ARBA" id="ARBA00023204"/>
    </source>
</evidence>